<comment type="function">
    <text evidence="9">Catalytic component of the exosome, which is a complex involved in RNA degradation. Has 3'-&gt;5' exoribonuclease activity. Can also synthesize heteropolymeric RNA-tails.</text>
</comment>
<feature type="domain" description="Exoribonuclease phosphorolytic" evidence="11">
    <location>
        <begin position="21"/>
        <end position="150"/>
    </location>
</feature>
<evidence type="ECO:0000256" key="8">
    <source>
        <dbReference type="ARBA" id="ARBA00062149"/>
    </source>
</evidence>
<dbReference type="Pfam" id="PF01138">
    <property type="entry name" value="RNase_PH"/>
    <property type="match status" value="1"/>
</dbReference>
<dbReference type="FunFam" id="3.30.230.70:FF:000004">
    <property type="entry name" value="Exosome complex component Rrp41"/>
    <property type="match status" value="1"/>
</dbReference>
<evidence type="ECO:0000256" key="1">
    <source>
        <dbReference type="ARBA" id="ARBA00004496"/>
    </source>
</evidence>
<dbReference type="SUPFAM" id="SSF55666">
    <property type="entry name" value="Ribonuclease PH domain 2-like"/>
    <property type="match status" value="1"/>
</dbReference>
<dbReference type="AlphaFoldDB" id="A0A848D9K2"/>
<dbReference type="InterPro" id="IPR001247">
    <property type="entry name" value="ExoRNase_PH_dom1"/>
</dbReference>
<accession>A0A848D9K2</accession>
<dbReference type="InterPro" id="IPR011807">
    <property type="entry name" value="Rrp41"/>
</dbReference>
<feature type="region of interest" description="Disordered" evidence="10">
    <location>
        <begin position="254"/>
        <end position="274"/>
    </location>
</feature>
<proteinExistence type="inferred from homology"/>
<dbReference type="Gene3D" id="3.30.230.70">
    <property type="entry name" value="GHMP Kinase, N-terminal domain"/>
    <property type="match status" value="1"/>
</dbReference>
<keyword evidence="5 9" id="KW-0271">Exosome</keyword>
<comment type="subcellular location">
    <subcellularLocation>
        <location evidence="1 9">Cytoplasm</location>
    </subcellularLocation>
</comment>
<dbReference type="GO" id="GO:0000956">
    <property type="term" value="P:nuclear-transcribed mRNA catabolic process"/>
    <property type="evidence" value="ECO:0007669"/>
    <property type="project" value="UniProtKB-ARBA"/>
</dbReference>
<evidence type="ECO:0000256" key="7">
    <source>
        <dbReference type="ARBA" id="ARBA00058924"/>
    </source>
</evidence>
<gene>
    <name evidence="9" type="primary">rrp41</name>
    <name evidence="13" type="ORF">GIS02_03940</name>
</gene>
<dbReference type="SUPFAM" id="SSF54211">
    <property type="entry name" value="Ribosomal protein S5 domain 2-like"/>
    <property type="match status" value="1"/>
</dbReference>
<dbReference type="PANTHER" id="PTHR11953:SF0">
    <property type="entry name" value="EXOSOME COMPLEX COMPONENT RRP41"/>
    <property type="match status" value="1"/>
</dbReference>
<comment type="subunit">
    <text evidence="8 9">Component of the archaeal exosome complex. Forms a hexameric ring-like arrangement composed of 3 Rrp41-Rrp42 heterodimers. The hexameric ring associates with a trimer of Rrp4 and/or Csl4 subunits.</text>
</comment>
<comment type="caution">
    <text evidence="13">The sequence shown here is derived from an EMBL/GenBank/DDBJ whole genome shotgun (WGS) entry which is preliminary data.</text>
</comment>
<dbReference type="GO" id="GO:0000177">
    <property type="term" value="C:cytoplasmic exosome (RNase complex)"/>
    <property type="evidence" value="ECO:0007669"/>
    <property type="project" value="TreeGrafter"/>
</dbReference>
<keyword evidence="6 9" id="KW-0269">Exonuclease</keyword>
<dbReference type="GO" id="GO:0010467">
    <property type="term" value="P:gene expression"/>
    <property type="evidence" value="ECO:0007669"/>
    <property type="project" value="UniProtKB-ARBA"/>
</dbReference>
<evidence type="ECO:0000313" key="14">
    <source>
        <dbReference type="Proteomes" id="UP000606580"/>
    </source>
</evidence>
<evidence type="ECO:0000259" key="12">
    <source>
        <dbReference type="Pfam" id="PF03725"/>
    </source>
</evidence>
<dbReference type="InterPro" id="IPR050080">
    <property type="entry name" value="RNase_PH"/>
</dbReference>
<reference evidence="13" key="1">
    <citation type="journal article" date="2020" name="MBio">
        <title>'Candidatus Ethanoperedens,' a Thermophilic Genus of Archaea Mediating the Anaerobic Oxidation of Ethane.</title>
        <authorList>
            <person name="Hahn C.J."/>
            <person name="Laso-Perez R."/>
            <person name="Vulcano F."/>
            <person name="Vaziourakis K.M."/>
            <person name="Stokke R."/>
            <person name="Steen I.H."/>
            <person name="Teske A."/>
            <person name="Boetius A."/>
            <person name="Liebeke M."/>
            <person name="Amann R."/>
            <person name="Knittel K."/>
            <person name="Wegener G."/>
        </authorList>
    </citation>
    <scope>NUCLEOTIDE SEQUENCE</scope>
    <source>
        <strain evidence="13">GoM-Arc1-LC-WB58</strain>
    </source>
</reference>
<dbReference type="GO" id="GO:0000175">
    <property type="term" value="F:3'-5'-RNA exonuclease activity"/>
    <property type="evidence" value="ECO:0007669"/>
    <property type="project" value="UniProtKB-UniRule"/>
</dbReference>
<evidence type="ECO:0000256" key="2">
    <source>
        <dbReference type="ARBA" id="ARBA00022490"/>
    </source>
</evidence>
<dbReference type="EC" id="3.1.13.-" evidence="9"/>
<evidence type="ECO:0000259" key="11">
    <source>
        <dbReference type="Pfam" id="PF01138"/>
    </source>
</evidence>
<dbReference type="EMBL" id="WNEG01000076">
    <property type="protein sequence ID" value="NMG83338.1"/>
    <property type="molecule type" value="Genomic_DNA"/>
</dbReference>
<feature type="domain" description="Exoribonuclease phosphorolytic" evidence="12">
    <location>
        <begin position="154"/>
        <end position="217"/>
    </location>
</feature>
<dbReference type="Pfam" id="PF03725">
    <property type="entry name" value="RNase_PH_C"/>
    <property type="match status" value="1"/>
</dbReference>
<protein>
    <recommendedName>
        <fullName evidence="9">Exosome complex component Rrp41</fullName>
        <ecNumber evidence="9">3.1.13.-</ecNumber>
    </recommendedName>
</protein>
<dbReference type="NCBIfam" id="TIGR02065">
    <property type="entry name" value="ECX1"/>
    <property type="match status" value="1"/>
</dbReference>
<evidence type="ECO:0000256" key="9">
    <source>
        <dbReference type="HAMAP-Rule" id="MF_00591"/>
    </source>
</evidence>
<organism evidence="13 14">
    <name type="scientific">Candidatus Ethanoperedens thermophilum</name>
    <dbReference type="NCBI Taxonomy" id="2766897"/>
    <lineage>
        <taxon>Archaea</taxon>
        <taxon>Methanobacteriati</taxon>
        <taxon>Methanobacteriota</taxon>
        <taxon>Stenosarchaea group</taxon>
        <taxon>Methanomicrobia</taxon>
        <taxon>Methanosarcinales</taxon>
        <taxon>Methanosarcinales incertae sedis</taxon>
        <taxon>GOM Arc I cluster</taxon>
        <taxon>Candidatus Ethanoperedens</taxon>
    </lineage>
</organism>
<dbReference type="GO" id="GO:0003723">
    <property type="term" value="F:RNA binding"/>
    <property type="evidence" value="ECO:0007669"/>
    <property type="project" value="TreeGrafter"/>
</dbReference>
<keyword evidence="4 9" id="KW-0378">Hydrolase</keyword>
<comment type="function">
    <text evidence="7">Catalytic component of the exosome, which is a complex involved in RNA degradation. Has 3'-&gt;5' exoribonuclease activity. Can also synthesize heteromeric RNA-tails.</text>
</comment>
<evidence type="ECO:0000256" key="10">
    <source>
        <dbReference type="SAM" id="MobiDB-lite"/>
    </source>
</evidence>
<dbReference type="InterPro" id="IPR020568">
    <property type="entry name" value="Ribosomal_Su5_D2-typ_SF"/>
</dbReference>
<comment type="similarity">
    <text evidence="9">Belongs to the RNase PH family. Rrp41 subfamily.</text>
</comment>
<dbReference type="HAMAP" id="MF_00591">
    <property type="entry name" value="Exosome_Rrp41"/>
    <property type="match status" value="1"/>
</dbReference>
<dbReference type="InterPro" id="IPR027408">
    <property type="entry name" value="PNPase/RNase_PH_dom_sf"/>
</dbReference>
<dbReference type="PANTHER" id="PTHR11953">
    <property type="entry name" value="EXOSOME COMPLEX COMPONENT"/>
    <property type="match status" value="1"/>
</dbReference>
<dbReference type="GO" id="GO:0016075">
    <property type="term" value="P:rRNA catabolic process"/>
    <property type="evidence" value="ECO:0007669"/>
    <property type="project" value="TreeGrafter"/>
</dbReference>
<sequence length="274" mass="30540">MDKPEKFITDGIRLDGRKPDELRPMKIEVGVLNRADGSCYLEFGKNKVLAAVYGPREVHPRHMQKPTTAVVRFRYNMASFSVEERKRPGPDRRSVEVSKVSREAVEPMIFTEYFPKSAIDIFVEVLQADAGTRTAGINAASVALADASIPMRGLISSCAVGKVDGELVLDLMKDEDNYGEADMPVAMTPDGEITLLQMDGNLTKEELKKALEMATEGCKQIYKLQRDALIERYKKDIEEHKEEVELAEVVAESEETIIESTTDDTDEVGGLHNE</sequence>
<evidence type="ECO:0000313" key="13">
    <source>
        <dbReference type="EMBL" id="NMG83338.1"/>
    </source>
</evidence>
<feature type="compositionally biased region" description="Acidic residues" evidence="10">
    <location>
        <begin position="254"/>
        <end position="267"/>
    </location>
</feature>
<evidence type="ECO:0000256" key="6">
    <source>
        <dbReference type="ARBA" id="ARBA00022839"/>
    </source>
</evidence>
<dbReference type="InterPro" id="IPR015847">
    <property type="entry name" value="ExoRNase_PH_dom2"/>
</dbReference>
<dbReference type="InterPro" id="IPR036345">
    <property type="entry name" value="ExoRNase_PH_dom2_sf"/>
</dbReference>
<name>A0A848D9K2_9EURY</name>
<dbReference type="Proteomes" id="UP000606580">
    <property type="component" value="Unassembled WGS sequence"/>
</dbReference>
<evidence type="ECO:0000256" key="3">
    <source>
        <dbReference type="ARBA" id="ARBA00022722"/>
    </source>
</evidence>
<keyword evidence="2 9" id="KW-0963">Cytoplasm</keyword>
<dbReference type="CDD" id="cd11366">
    <property type="entry name" value="RNase_PH_archRRP41"/>
    <property type="match status" value="1"/>
</dbReference>
<evidence type="ECO:0000256" key="5">
    <source>
        <dbReference type="ARBA" id="ARBA00022835"/>
    </source>
</evidence>
<keyword evidence="3 9" id="KW-0540">Nuclease</keyword>
<evidence type="ECO:0000256" key="4">
    <source>
        <dbReference type="ARBA" id="ARBA00022801"/>
    </source>
</evidence>